<accession>A0A0F3MVA3</accession>
<name>A0A0F3MVA3_RICFI</name>
<dbReference type="SMART" id="SM01236">
    <property type="entry name" value="Haem_oxygenase_2"/>
    <property type="match status" value="1"/>
</dbReference>
<sequence>MKFLEQLNIDLEQYNLLNHPFYQLWNMGKLTHSTLQIYAKEYYHHVTAFPRYISAIHSKCSDIKARQILLGNLIEEEQGEENHPELWKRFAEGLGCLRSRLTSEPKLNSTQKLVQGYFNLTEKSFSIGLGALYAYERQTPEVSDSKIQGLQKFYGISDYRTLQFFIVHSKVDQWHTQECANLINNLSSKEQKLVYQGAIKGAKLLWQFLDGIYTRSISKIGYVVLQDLRYSRIKYTLRSSPCELLALFEIDLRIPTLHLLEV</sequence>
<protein>
    <submittedName>
        <fullName evidence="2">Folate metabolism, CADD family protein</fullName>
    </submittedName>
</protein>
<keyword evidence="1" id="KW-0560">Oxidoreductase</keyword>
<dbReference type="InterPro" id="IPR039068">
    <property type="entry name" value="PqqC-like"/>
</dbReference>
<dbReference type="EMBL" id="LANQ01000001">
    <property type="protein sequence ID" value="KJV58514.1"/>
    <property type="molecule type" value="Genomic_DNA"/>
</dbReference>
<dbReference type="PANTHER" id="PTHR40279:SF3">
    <property type="entry name" value="4-AMINOBENZOATE SYNTHASE"/>
    <property type="match status" value="1"/>
</dbReference>
<proteinExistence type="predicted"/>
<dbReference type="AlphaFoldDB" id="A0A0F3MVA3"/>
<dbReference type="InterPro" id="IPR016084">
    <property type="entry name" value="Haem_Oase-like_multi-hlx"/>
</dbReference>
<organism evidence="2 3">
    <name type="scientific">Rickettsia felis str. Pedreira</name>
    <dbReference type="NCBI Taxonomy" id="1359196"/>
    <lineage>
        <taxon>Bacteria</taxon>
        <taxon>Pseudomonadati</taxon>
        <taxon>Pseudomonadota</taxon>
        <taxon>Alphaproteobacteria</taxon>
        <taxon>Rickettsiales</taxon>
        <taxon>Rickettsiaceae</taxon>
        <taxon>Rickettsieae</taxon>
        <taxon>Rickettsia</taxon>
        <taxon>spotted fever group</taxon>
    </lineage>
</organism>
<dbReference type="InterPro" id="IPR027572">
    <property type="entry name" value="Fol-rel_CADD"/>
</dbReference>
<evidence type="ECO:0000256" key="1">
    <source>
        <dbReference type="ARBA" id="ARBA00023002"/>
    </source>
</evidence>
<evidence type="ECO:0000313" key="3">
    <source>
        <dbReference type="Proteomes" id="UP000033475"/>
    </source>
</evidence>
<dbReference type="NCBIfam" id="TIGR04305">
    <property type="entry name" value="fol_rel_CADD"/>
    <property type="match status" value="1"/>
</dbReference>
<dbReference type="PANTHER" id="PTHR40279">
    <property type="entry name" value="PQQC-LIKE PROTEIN"/>
    <property type="match status" value="1"/>
</dbReference>
<dbReference type="Gene3D" id="1.20.910.10">
    <property type="entry name" value="Heme oxygenase-like"/>
    <property type="match status" value="1"/>
</dbReference>
<evidence type="ECO:0000313" key="2">
    <source>
        <dbReference type="EMBL" id="KJV58514.1"/>
    </source>
</evidence>
<gene>
    <name evidence="2" type="ORF">RFEPED_0899</name>
</gene>
<dbReference type="RefSeq" id="WP_011270392.1">
    <property type="nucleotide sequence ID" value="NZ_LANQ01000001.1"/>
</dbReference>
<reference evidence="2 3" key="1">
    <citation type="submission" date="2015-01" db="EMBL/GenBank/DDBJ databases">
        <title>Genome Sequencing of Rickettsiales.</title>
        <authorList>
            <person name="Daugherty S.C."/>
            <person name="Su Q."/>
            <person name="Abolude K."/>
            <person name="Beier-Sexton M."/>
            <person name="Carlyon J.A."/>
            <person name="Carter R."/>
            <person name="Day N.P."/>
            <person name="Dumler S.J."/>
            <person name="Dyachenko V."/>
            <person name="Godinez A."/>
            <person name="Kurtti T.J."/>
            <person name="Lichay M."/>
            <person name="Mullins K.E."/>
            <person name="Ott S."/>
            <person name="Pappas-Brown V."/>
            <person name="Paris D.H."/>
            <person name="Patel P."/>
            <person name="Richards A.L."/>
            <person name="Sadzewicz L."/>
            <person name="Sears K."/>
            <person name="Seidman D."/>
            <person name="Sengamalay N."/>
            <person name="Stenos J."/>
            <person name="Tallon L.J."/>
            <person name="Vincent G."/>
            <person name="Fraser C.M."/>
            <person name="Munderloh U."/>
            <person name="Dunning-Hotopp J.C."/>
        </authorList>
    </citation>
    <scope>NUCLEOTIDE SEQUENCE [LARGE SCALE GENOMIC DNA]</scope>
    <source>
        <strain evidence="2 3">Pedreira</strain>
    </source>
</reference>
<dbReference type="PATRIC" id="fig|1359196.3.peg.872"/>
<dbReference type="Proteomes" id="UP000033475">
    <property type="component" value="Unassembled WGS sequence"/>
</dbReference>
<dbReference type="SUPFAM" id="SSF48613">
    <property type="entry name" value="Heme oxygenase-like"/>
    <property type="match status" value="1"/>
</dbReference>
<comment type="caution">
    <text evidence="2">The sequence shown here is derived from an EMBL/GenBank/DDBJ whole genome shotgun (WGS) entry which is preliminary data.</text>
</comment>
<dbReference type="GO" id="GO:0016491">
    <property type="term" value="F:oxidoreductase activity"/>
    <property type="evidence" value="ECO:0007669"/>
    <property type="project" value="UniProtKB-KW"/>
</dbReference>
<dbReference type="Pfam" id="PF14518">
    <property type="entry name" value="Haem_oxygenas_2"/>
    <property type="match status" value="1"/>
</dbReference>